<dbReference type="AlphaFoldDB" id="A0A8S4QRH8"/>
<evidence type="ECO:0000313" key="2">
    <source>
        <dbReference type="EMBL" id="CAH2217406.1"/>
    </source>
</evidence>
<dbReference type="EMBL" id="CAKXAJ010018016">
    <property type="protein sequence ID" value="CAH2217406.1"/>
    <property type="molecule type" value="Genomic_DNA"/>
</dbReference>
<feature type="compositionally biased region" description="Basic and acidic residues" evidence="1">
    <location>
        <begin position="251"/>
        <end position="268"/>
    </location>
</feature>
<organism evidence="2 3">
    <name type="scientific">Pararge aegeria aegeria</name>
    <dbReference type="NCBI Taxonomy" id="348720"/>
    <lineage>
        <taxon>Eukaryota</taxon>
        <taxon>Metazoa</taxon>
        <taxon>Ecdysozoa</taxon>
        <taxon>Arthropoda</taxon>
        <taxon>Hexapoda</taxon>
        <taxon>Insecta</taxon>
        <taxon>Pterygota</taxon>
        <taxon>Neoptera</taxon>
        <taxon>Endopterygota</taxon>
        <taxon>Lepidoptera</taxon>
        <taxon>Glossata</taxon>
        <taxon>Ditrysia</taxon>
        <taxon>Papilionoidea</taxon>
        <taxon>Nymphalidae</taxon>
        <taxon>Satyrinae</taxon>
        <taxon>Satyrini</taxon>
        <taxon>Parargina</taxon>
        <taxon>Pararge</taxon>
    </lineage>
</organism>
<proteinExistence type="predicted"/>
<accession>A0A8S4QRH8</accession>
<protein>
    <submittedName>
        <fullName evidence="2">Jg22326 protein</fullName>
    </submittedName>
</protein>
<gene>
    <name evidence="2" type="primary">jg22326</name>
    <name evidence="2" type="ORF">PAEG_LOCUS5297</name>
</gene>
<dbReference type="OrthoDB" id="10268011at2759"/>
<dbReference type="Proteomes" id="UP000838756">
    <property type="component" value="Unassembled WGS sequence"/>
</dbReference>
<feature type="compositionally biased region" description="Basic and acidic residues" evidence="1">
    <location>
        <begin position="386"/>
        <end position="397"/>
    </location>
</feature>
<evidence type="ECO:0000313" key="3">
    <source>
        <dbReference type="Proteomes" id="UP000838756"/>
    </source>
</evidence>
<reference evidence="2" key="1">
    <citation type="submission" date="2022-03" db="EMBL/GenBank/DDBJ databases">
        <authorList>
            <person name="Lindestad O."/>
        </authorList>
    </citation>
    <scope>NUCLEOTIDE SEQUENCE</scope>
</reference>
<comment type="caution">
    <text evidence="2">The sequence shown here is derived from an EMBL/GenBank/DDBJ whole genome shotgun (WGS) entry which is preliminary data.</text>
</comment>
<sequence>MLLPIYVISVLLNIIAKSNNYNIKTAKNLDFDIRVRRATNVQDGNIDLNEGNPKNSELQKLVTLYEAALELKNSDFDDGFKGDADSANTINSDIITNGGVTELKSWANDDAIKKITNNYDNNIEMPESIDLRVKRAPYILNCSSGIGALSWVTGTSCAEINTENDGHKLENPNENVAKEHNSMEKDKLDAFSGKIIVPISKIEKSPSKNDTKTQNSEESLSKYLDTVADFDEQRKDIAEEGKRKIQSQSLVKEEEKIPQLEKVPKPPSKENNVPEFNIKTTSNLTGIDIDTVEDKNNTLSPVVSEKALKILEAFDEIDDLLNIQVIASNVEEEIIFDGKGIINQTKSVEEYELVVDMTYCCKKQNETKSGLAKGQGENNFKHVKKDSKNNRIKRDASPENSVSRFMSNLYTKVYNIVYPKKGEDDNNNLKVSETNFHNSYDNANRNDGYNQYSKPMDDKSITNSAYTNNNNGDIGYNPSDSYGDVNMYVYNDPTKGYKTPINGYQTNGYSALTAVYQTPTSGYKAPTSGYQAPTYGYKAPTSGYQVPTNGYQTPTNDYNTPTTGYQVPANDNKIPTNGKKAPTSGYQIPINGYKTPTNGYQIPAYDYKTPTNGYQTPTNGYKVPVSGYQAPANGYQVPTNGYQTPTNGYQVPTNGYQTPTNGYNTRTNGYQTPTNGYQTPTNAFNSAPTTNNNYANVDSQPITNSAAKSLSGFYSNRYSKLENGIDTNNATNHDNGNGYGYDTSLSNDFGYNVTVGNATIANNSRENNDTATDAPILEGWVFGTAFKCQKNFRWIGVACVPKKRS</sequence>
<name>A0A8S4QRH8_9NEOP</name>
<keyword evidence="3" id="KW-1185">Reference proteome</keyword>
<feature type="compositionally biased region" description="Polar residues" evidence="1">
    <location>
        <begin position="428"/>
        <end position="453"/>
    </location>
</feature>
<feature type="compositionally biased region" description="Polar residues" evidence="1">
    <location>
        <begin position="461"/>
        <end position="472"/>
    </location>
</feature>
<evidence type="ECO:0000256" key="1">
    <source>
        <dbReference type="SAM" id="MobiDB-lite"/>
    </source>
</evidence>
<feature type="region of interest" description="Disordered" evidence="1">
    <location>
        <begin position="422"/>
        <end position="480"/>
    </location>
</feature>
<feature type="region of interest" description="Disordered" evidence="1">
    <location>
        <begin position="370"/>
        <end position="399"/>
    </location>
</feature>
<feature type="region of interest" description="Disordered" evidence="1">
    <location>
        <begin position="239"/>
        <end position="275"/>
    </location>
</feature>